<sequence length="97" mass="10928">MGHLRVRCRGICRSGWLSVDGFGMSCISGGILIRYAVANNVVSVLVRILKFRTTCVWEESSNHRYGISTFYLHLSFMIALLDHTLHSPLVTSHSMIM</sequence>
<proteinExistence type="predicted"/>
<keyword evidence="3" id="KW-1185">Reference proteome</keyword>
<accession>A0A2K1IZ87</accession>
<dbReference type="EnsemblPlants" id="Pp3c19_21290V3.3">
    <property type="protein sequence ID" value="PAC:32938432.CDS.1"/>
    <property type="gene ID" value="Pp3c19_21290"/>
</dbReference>
<reference evidence="1 3" key="1">
    <citation type="journal article" date="2008" name="Science">
        <title>The Physcomitrella genome reveals evolutionary insights into the conquest of land by plants.</title>
        <authorList>
            <person name="Rensing S."/>
            <person name="Lang D."/>
            <person name="Zimmer A."/>
            <person name="Terry A."/>
            <person name="Salamov A."/>
            <person name="Shapiro H."/>
            <person name="Nishiyama T."/>
            <person name="Perroud P.-F."/>
            <person name="Lindquist E."/>
            <person name="Kamisugi Y."/>
            <person name="Tanahashi T."/>
            <person name="Sakakibara K."/>
            <person name="Fujita T."/>
            <person name="Oishi K."/>
            <person name="Shin-I T."/>
            <person name="Kuroki Y."/>
            <person name="Toyoda A."/>
            <person name="Suzuki Y."/>
            <person name="Hashimoto A."/>
            <person name="Yamaguchi K."/>
            <person name="Sugano A."/>
            <person name="Kohara Y."/>
            <person name="Fujiyama A."/>
            <person name="Anterola A."/>
            <person name="Aoki S."/>
            <person name="Ashton N."/>
            <person name="Barbazuk W.B."/>
            <person name="Barker E."/>
            <person name="Bennetzen J."/>
            <person name="Bezanilla M."/>
            <person name="Blankenship R."/>
            <person name="Cho S.H."/>
            <person name="Dutcher S."/>
            <person name="Estelle M."/>
            <person name="Fawcett J.A."/>
            <person name="Gundlach H."/>
            <person name="Hanada K."/>
            <person name="Heyl A."/>
            <person name="Hicks K.A."/>
            <person name="Hugh J."/>
            <person name="Lohr M."/>
            <person name="Mayer K."/>
            <person name="Melkozernov A."/>
            <person name="Murata T."/>
            <person name="Nelson D."/>
            <person name="Pils B."/>
            <person name="Prigge M."/>
            <person name="Reiss B."/>
            <person name="Renner T."/>
            <person name="Rombauts S."/>
            <person name="Rushton P."/>
            <person name="Sanderfoot A."/>
            <person name="Schween G."/>
            <person name="Shiu S.-H."/>
            <person name="Stueber K."/>
            <person name="Theodoulou F.L."/>
            <person name="Tu H."/>
            <person name="Van de Peer Y."/>
            <person name="Verrier P.J."/>
            <person name="Waters E."/>
            <person name="Wood A."/>
            <person name="Yang L."/>
            <person name="Cove D."/>
            <person name="Cuming A."/>
            <person name="Hasebe M."/>
            <person name="Lucas S."/>
            <person name="Mishler D.B."/>
            <person name="Reski R."/>
            <person name="Grigoriev I."/>
            <person name="Quatrano R.S."/>
            <person name="Boore J.L."/>
        </authorList>
    </citation>
    <scope>NUCLEOTIDE SEQUENCE [LARGE SCALE GENOMIC DNA]</scope>
    <source>
        <strain evidence="2 3">cv. Gransden 2004</strain>
    </source>
</reference>
<evidence type="ECO:0000313" key="1">
    <source>
        <dbReference type="EMBL" id="PNR34592.1"/>
    </source>
</evidence>
<evidence type="ECO:0000313" key="3">
    <source>
        <dbReference type="Proteomes" id="UP000006727"/>
    </source>
</evidence>
<reference evidence="2" key="3">
    <citation type="submission" date="2020-12" db="UniProtKB">
        <authorList>
            <consortium name="EnsemblPlants"/>
        </authorList>
    </citation>
    <scope>IDENTIFICATION</scope>
</reference>
<dbReference type="Proteomes" id="UP000006727">
    <property type="component" value="Chromosome 19"/>
</dbReference>
<reference evidence="1 3" key="2">
    <citation type="journal article" date="2018" name="Plant J.">
        <title>The Physcomitrella patens chromosome-scale assembly reveals moss genome structure and evolution.</title>
        <authorList>
            <person name="Lang D."/>
            <person name="Ullrich K.K."/>
            <person name="Murat F."/>
            <person name="Fuchs J."/>
            <person name="Jenkins J."/>
            <person name="Haas F.B."/>
            <person name="Piednoel M."/>
            <person name="Gundlach H."/>
            <person name="Van Bel M."/>
            <person name="Meyberg R."/>
            <person name="Vives C."/>
            <person name="Morata J."/>
            <person name="Symeonidi A."/>
            <person name="Hiss M."/>
            <person name="Muchero W."/>
            <person name="Kamisugi Y."/>
            <person name="Saleh O."/>
            <person name="Blanc G."/>
            <person name="Decker E.L."/>
            <person name="van Gessel N."/>
            <person name="Grimwood J."/>
            <person name="Hayes R.D."/>
            <person name="Graham S.W."/>
            <person name="Gunter L.E."/>
            <person name="McDaniel S.F."/>
            <person name="Hoernstein S.N.W."/>
            <person name="Larsson A."/>
            <person name="Li F.W."/>
            <person name="Perroud P.F."/>
            <person name="Phillips J."/>
            <person name="Ranjan P."/>
            <person name="Rokshar D.S."/>
            <person name="Rothfels C.J."/>
            <person name="Schneider L."/>
            <person name="Shu S."/>
            <person name="Stevenson D.W."/>
            <person name="Thummler F."/>
            <person name="Tillich M."/>
            <person name="Villarreal Aguilar J.C."/>
            <person name="Widiez T."/>
            <person name="Wong G.K."/>
            <person name="Wymore A."/>
            <person name="Zhang Y."/>
            <person name="Zimmer A.D."/>
            <person name="Quatrano R.S."/>
            <person name="Mayer K.F.X."/>
            <person name="Goodstein D."/>
            <person name="Casacuberta J.M."/>
            <person name="Vandepoele K."/>
            <person name="Reski R."/>
            <person name="Cuming A.C."/>
            <person name="Tuskan G.A."/>
            <person name="Maumus F."/>
            <person name="Salse J."/>
            <person name="Schmutz J."/>
            <person name="Rensing S.A."/>
        </authorList>
    </citation>
    <scope>NUCLEOTIDE SEQUENCE [LARGE SCALE GENOMIC DNA]</scope>
    <source>
        <strain evidence="2 3">cv. Gransden 2004</strain>
    </source>
</reference>
<dbReference type="InParanoid" id="A0A2K1IZ87"/>
<name>A0A2K1IZ87_PHYPA</name>
<protein>
    <submittedName>
        <fullName evidence="1 2">Uncharacterized protein</fullName>
    </submittedName>
</protein>
<dbReference type="EMBL" id="ABEU02000019">
    <property type="protein sequence ID" value="PNR34592.1"/>
    <property type="molecule type" value="Genomic_DNA"/>
</dbReference>
<dbReference type="AlphaFoldDB" id="A0A2K1IZ87"/>
<organism evidence="1">
    <name type="scientific">Physcomitrium patens</name>
    <name type="common">Spreading-leaved earth moss</name>
    <name type="synonym">Physcomitrella patens</name>
    <dbReference type="NCBI Taxonomy" id="3218"/>
    <lineage>
        <taxon>Eukaryota</taxon>
        <taxon>Viridiplantae</taxon>
        <taxon>Streptophyta</taxon>
        <taxon>Embryophyta</taxon>
        <taxon>Bryophyta</taxon>
        <taxon>Bryophytina</taxon>
        <taxon>Bryopsida</taxon>
        <taxon>Funariidae</taxon>
        <taxon>Funariales</taxon>
        <taxon>Funariaceae</taxon>
        <taxon>Physcomitrium</taxon>
    </lineage>
</organism>
<dbReference type="Gramene" id="Pp3c19_21290V3.3">
    <property type="protein sequence ID" value="PAC:32938432.CDS.1"/>
    <property type="gene ID" value="Pp3c19_21290"/>
</dbReference>
<evidence type="ECO:0000313" key="2">
    <source>
        <dbReference type="EnsemblPlants" id="PAC:32938431.CDS.1"/>
    </source>
</evidence>
<dbReference type="Gramene" id="Pp3c19_21290V3.1">
    <property type="protein sequence ID" value="PAC:32938431.CDS.1"/>
    <property type="gene ID" value="Pp3c19_21290"/>
</dbReference>
<gene>
    <name evidence="1" type="ORF">PHYPA_024409</name>
</gene>
<dbReference type="EnsemblPlants" id="Pp3c19_21290V3.1">
    <property type="protein sequence ID" value="PAC:32938431.CDS.1"/>
    <property type="gene ID" value="Pp3c19_21290"/>
</dbReference>